<evidence type="ECO:0000313" key="8">
    <source>
        <dbReference type="EMBL" id="KAF0328761.1"/>
    </source>
</evidence>
<evidence type="ECO:0000256" key="2">
    <source>
        <dbReference type="ARBA" id="ARBA00022617"/>
    </source>
</evidence>
<gene>
    <name evidence="8" type="ORF">GQ607_004173</name>
</gene>
<evidence type="ECO:0000313" key="9">
    <source>
        <dbReference type="Proteomes" id="UP000434172"/>
    </source>
</evidence>
<comment type="cofactor">
    <cofactor evidence="1 5">
        <name>heme</name>
        <dbReference type="ChEBI" id="CHEBI:30413"/>
    </cofactor>
</comment>
<dbReference type="PRINTS" id="PR00463">
    <property type="entry name" value="EP450I"/>
</dbReference>
<dbReference type="PANTHER" id="PTHR24305:SF164">
    <property type="entry name" value="P450, PUTATIVE (EUROFUNG)-RELATED"/>
    <property type="match status" value="1"/>
</dbReference>
<evidence type="ECO:0000256" key="1">
    <source>
        <dbReference type="ARBA" id="ARBA00001971"/>
    </source>
</evidence>
<evidence type="ECO:0000256" key="7">
    <source>
        <dbReference type="SAM" id="Phobius"/>
    </source>
</evidence>
<name>A0A8H3WMW2_9PEZI</name>
<evidence type="ECO:0000256" key="5">
    <source>
        <dbReference type="PIRSR" id="PIRSR602401-1"/>
    </source>
</evidence>
<dbReference type="GO" id="GO:0020037">
    <property type="term" value="F:heme binding"/>
    <property type="evidence" value="ECO:0007669"/>
    <property type="project" value="InterPro"/>
</dbReference>
<sequence length="576" mass="65672">ARGIGLTTRSDNELGYYVTLVPDWHNSSTQRDKPHTARNQRFVMASVSAIVAMAILATFLAKCLVFDSLLLSPLRHVPGPKSFALTKWRLAYEDWRGNRTRTIHRLHQKYGPAVRIGPDEVSFNSLSSLRTIYGPGSRYGRTSFYRMFDVYGRQNLFTFHSTQKHGERKRLLAHAYSKTKILKFPVSAMIEEKTRQYMFLIAQEPRLISETFRTLHYYSLDSITAFIYGKHGSTSALQGSKMDRALLEDILNPARRRLSWFAIHLPLLTKWLYTRTHTMERIVAPILPMAKPATYTGIRKFALEAYEQSRKEANAVGNDSDAKNEDDTPRSIVDRLALQRKLGTMDDLDIASECADHFLAGIDTTSDTLMYLIWALSRKENRVFQKKLRNEVLDLSPDSLNEHGLPNAEASDKCQYLNAIIKETLRLYAPLPASEPRSLDSESDIDGYKIPAHVTVSMSPYSLHRNPEVFEEPLRFNPDRWIGPKAAEMNRWFWAFSSGGRMCIGLHLAMAEMTTLVAAIYRTYTTSVSPEFNDFSPGITSRFELFFDDQFTKVMEHNCPIKFSTATDAPLESEAS</sequence>
<dbReference type="AlphaFoldDB" id="A0A8H3WMW2"/>
<keyword evidence="4 5" id="KW-0408">Iron</keyword>
<keyword evidence="7" id="KW-1133">Transmembrane helix</keyword>
<reference evidence="8 9" key="1">
    <citation type="submission" date="2019-12" db="EMBL/GenBank/DDBJ databases">
        <title>A genome sequence resource for the geographically widespread anthracnose pathogen Colletotrichum asianum.</title>
        <authorList>
            <person name="Meng Y."/>
        </authorList>
    </citation>
    <scope>NUCLEOTIDE SEQUENCE [LARGE SCALE GENOMIC DNA]</scope>
    <source>
        <strain evidence="8 9">ICMP 18580</strain>
    </source>
</reference>
<dbReference type="GO" id="GO:0016705">
    <property type="term" value="F:oxidoreductase activity, acting on paired donors, with incorporation or reduction of molecular oxygen"/>
    <property type="evidence" value="ECO:0007669"/>
    <property type="project" value="InterPro"/>
</dbReference>
<dbReference type="PROSITE" id="PS00086">
    <property type="entry name" value="CYTOCHROME_P450"/>
    <property type="match status" value="1"/>
</dbReference>
<dbReference type="InterPro" id="IPR036396">
    <property type="entry name" value="Cyt_P450_sf"/>
</dbReference>
<dbReference type="GO" id="GO:0004497">
    <property type="term" value="F:monooxygenase activity"/>
    <property type="evidence" value="ECO:0007669"/>
    <property type="project" value="UniProtKB-KW"/>
</dbReference>
<evidence type="ECO:0000256" key="4">
    <source>
        <dbReference type="ARBA" id="ARBA00023004"/>
    </source>
</evidence>
<protein>
    <submittedName>
        <fullName evidence="8">Benzoate 4-monooxygenase cytochrome</fullName>
    </submittedName>
</protein>
<feature type="non-terminal residue" evidence="8">
    <location>
        <position position="1"/>
    </location>
</feature>
<accession>A0A8H3WMW2</accession>
<keyword evidence="6 8" id="KW-0503">Monooxygenase</keyword>
<organism evidence="8 9">
    <name type="scientific">Colletotrichum asianum</name>
    <dbReference type="NCBI Taxonomy" id="702518"/>
    <lineage>
        <taxon>Eukaryota</taxon>
        <taxon>Fungi</taxon>
        <taxon>Dikarya</taxon>
        <taxon>Ascomycota</taxon>
        <taxon>Pezizomycotina</taxon>
        <taxon>Sordariomycetes</taxon>
        <taxon>Hypocreomycetidae</taxon>
        <taxon>Glomerellales</taxon>
        <taxon>Glomerellaceae</taxon>
        <taxon>Colletotrichum</taxon>
        <taxon>Colletotrichum gloeosporioides species complex</taxon>
    </lineage>
</organism>
<dbReference type="Proteomes" id="UP000434172">
    <property type="component" value="Unassembled WGS sequence"/>
</dbReference>
<dbReference type="SUPFAM" id="SSF48264">
    <property type="entry name" value="Cytochrome P450"/>
    <property type="match status" value="1"/>
</dbReference>
<evidence type="ECO:0000256" key="6">
    <source>
        <dbReference type="RuleBase" id="RU000461"/>
    </source>
</evidence>
<keyword evidence="3 5" id="KW-0479">Metal-binding</keyword>
<comment type="similarity">
    <text evidence="6">Belongs to the cytochrome P450 family.</text>
</comment>
<dbReference type="InterPro" id="IPR017972">
    <property type="entry name" value="Cyt_P450_CS"/>
</dbReference>
<keyword evidence="7" id="KW-0472">Membrane</keyword>
<evidence type="ECO:0000256" key="3">
    <source>
        <dbReference type="ARBA" id="ARBA00022723"/>
    </source>
</evidence>
<dbReference type="PRINTS" id="PR00385">
    <property type="entry name" value="P450"/>
</dbReference>
<dbReference type="PANTHER" id="PTHR24305">
    <property type="entry name" value="CYTOCHROME P450"/>
    <property type="match status" value="1"/>
</dbReference>
<comment type="caution">
    <text evidence="8">The sequence shown here is derived from an EMBL/GenBank/DDBJ whole genome shotgun (WGS) entry which is preliminary data.</text>
</comment>
<dbReference type="GO" id="GO:0005506">
    <property type="term" value="F:iron ion binding"/>
    <property type="evidence" value="ECO:0007669"/>
    <property type="project" value="InterPro"/>
</dbReference>
<dbReference type="InterPro" id="IPR001128">
    <property type="entry name" value="Cyt_P450"/>
</dbReference>
<feature type="transmembrane region" description="Helical" evidence="7">
    <location>
        <begin position="42"/>
        <end position="61"/>
    </location>
</feature>
<keyword evidence="9" id="KW-1185">Reference proteome</keyword>
<dbReference type="Pfam" id="PF00067">
    <property type="entry name" value="p450"/>
    <property type="match status" value="1"/>
</dbReference>
<dbReference type="Gene3D" id="1.10.630.10">
    <property type="entry name" value="Cytochrome P450"/>
    <property type="match status" value="1"/>
</dbReference>
<dbReference type="EMBL" id="WOWK01000016">
    <property type="protein sequence ID" value="KAF0328761.1"/>
    <property type="molecule type" value="Genomic_DNA"/>
</dbReference>
<dbReference type="InterPro" id="IPR050121">
    <property type="entry name" value="Cytochrome_P450_monoxygenase"/>
</dbReference>
<dbReference type="OrthoDB" id="1470350at2759"/>
<keyword evidence="6" id="KW-0560">Oxidoreductase</keyword>
<feature type="binding site" description="axial binding residue" evidence="5">
    <location>
        <position position="503"/>
    </location>
    <ligand>
        <name>heme</name>
        <dbReference type="ChEBI" id="CHEBI:30413"/>
    </ligand>
    <ligandPart>
        <name>Fe</name>
        <dbReference type="ChEBI" id="CHEBI:18248"/>
    </ligandPart>
</feature>
<dbReference type="InterPro" id="IPR002401">
    <property type="entry name" value="Cyt_P450_E_grp-I"/>
</dbReference>
<keyword evidence="7" id="KW-0812">Transmembrane</keyword>
<keyword evidence="2 5" id="KW-0349">Heme</keyword>
<dbReference type="CDD" id="cd11059">
    <property type="entry name" value="CYP_fungal"/>
    <property type="match status" value="1"/>
</dbReference>
<proteinExistence type="inferred from homology"/>